<dbReference type="GO" id="GO:0006511">
    <property type="term" value="P:ubiquitin-dependent protein catabolic process"/>
    <property type="evidence" value="ECO:0007669"/>
    <property type="project" value="TreeGrafter"/>
</dbReference>
<dbReference type="Pfam" id="PF08375">
    <property type="entry name" value="Rpn3_C"/>
    <property type="match status" value="1"/>
</dbReference>
<dbReference type="SMART" id="SM00088">
    <property type="entry name" value="PINT"/>
    <property type="match status" value="1"/>
</dbReference>
<dbReference type="InterPro" id="IPR050756">
    <property type="entry name" value="CSN3"/>
</dbReference>
<dbReference type="GeneID" id="100903322"/>
<name>A0AAJ7SFS2_9ACAR</name>
<dbReference type="KEGG" id="goe:100903322"/>
<accession>A0AAJ7SFS2</accession>
<protein>
    <recommendedName>
        <fullName evidence="5">Probable 26S proteasome non-ATPase regulatory subunit 3</fullName>
    </recommendedName>
    <alternativeName>
        <fullName evidence="6">26S proteasome regulatory subunit RPN3</fullName>
    </alternativeName>
    <alternativeName>
        <fullName evidence="7">Diphenol oxidase A2 component</fullName>
    </alternativeName>
</protein>
<dbReference type="AlphaFoldDB" id="A0AAJ7SFS2"/>
<dbReference type="RefSeq" id="XP_028967689.1">
    <property type="nucleotide sequence ID" value="XM_029111856.1"/>
</dbReference>
<evidence type="ECO:0000256" key="3">
    <source>
        <dbReference type="ARBA" id="ARBA00057191"/>
    </source>
</evidence>
<evidence type="ECO:0000256" key="5">
    <source>
        <dbReference type="ARBA" id="ARBA00067713"/>
    </source>
</evidence>
<feature type="region of interest" description="Disordered" evidence="8">
    <location>
        <begin position="456"/>
        <end position="475"/>
    </location>
</feature>
<evidence type="ECO:0000256" key="8">
    <source>
        <dbReference type="SAM" id="MobiDB-lite"/>
    </source>
</evidence>
<evidence type="ECO:0000256" key="6">
    <source>
        <dbReference type="ARBA" id="ARBA00075103"/>
    </source>
</evidence>
<dbReference type="FunFam" id="1.25.40.570:FF:000009">
    <property type="entry name" value="26S proteasome non-ATPase regulatory subunit 3"/>
    <property type="match status" value="1"/>
</dbReference>
<dbReference type="InterPro" id="IPR013586">
    <property type="entry name" value="PSMD3_C"/>
</dbReference>
<dbReference type="PANTHER" id="PTHR10758:SF2">
    <property type="entry name" value="26S PROTEASOME NON-ATPASE REGULATORY SUBUNIT 3"/>
    <property type="match status" value="1"/>
</dbReference>
<organism evidence="10 11">
    <name type="scientific">Galendromus occidentalis</name>
    <name type="common">western predatory mite</name>
    <dbReference type="NCBI Taxonomy" id="34638"/>
    <lineage>
        <taxon>Eukaryota</taxon>
        <taxon>Metazoa</taxon>
        <taxon>Ecdysozoa</taxon>
        <taxon>Arthropoda</taxon>
        <taxon>Chelicerata</taxon>
        <taxon>Arachnida</taxon>
        <taxon>Acari</taxon>
        <taxon>Parasitiformes</taxon>
        <taxon>Mesostigmata</taxon>
        <taxon>Gamasina</taxon>
        <taxon>Phytoseioidea</taxon>
        <taxon>Phytoseiidae</taxon>
        <taxon>Typhlodrominae</taxon>
        <taxon>Galendromus</taxon>
    </lineage>
</organism>
<dbReference type="InterPro" id="IPR000717">
    <property type="entry name" value="PCI_dom"/>
</dbReference>
<dbReference type="Pfam" id="PF25573">
    <property type="entry name" value="TPR_PSMD3_N"/>
    <property type="match status" value="1"/>
</dbReference>
<evidence type="ECO:0000256" key="4">
    <source>
        <dbReference type="ARBA" id="ARBA00064121"/>
    </source>
</evidence>
<feature type="domain" description="PCI" evidence="9">
    <location>
        <begin position="244"/>
        <end position="423"/>
    </location>
</feature>
<dbReference type="GO" id="GO:0008541">
    <property type="term" value="C:proteasome regulatory particle, lid subcomplex"/>
    <property type="evidence" value="ECO:0007669"/>
    <property type="project" value="TreeGrafter"/>
</dbReference>
<proteinExistence type="inferred from homology"/>
<keyword evidence="10" id="KW-1185">Reference proteome</keyword>
<feature type="compositionally biased region" description="Basic and acidic residues" evidence="8">
    <location>
        <begin position="459"/>
        <end position="475"/>
    </location>
</feature>
<dbReference type="PANTHER" id="PTHR10758">
    <property type="entry name" value="26S PROTEASOME NON-ATPASE REGULATORY SUBUNIT 3/COP9 SIGNALOSOME COMPLEX SUBUNIT 3"/>
    <property type="match status" value="1"/>
</dbReference>
<dbReference type="Pfam" id="PF01399">
    <property type="entry name" value="PCI"/>
    <property type="match status" value="1"/>
</dbReference>
<dbReference type="InterPro" id="IPR057985">
    <property type="entry name" value="TPR_PSMD3_N"/>
</dbReference>
<keyword evidence="2 11" id="KW-0647">Proteasome</keyword>
<comment type="subunit">
    <text evidence="4">The 26S proteasome is composed of a core protease, known as the 20S proteasome, capped at one or both ends by the 19S regulatory complex (RC). The RC is composed of at least 18 different subunits in two subcomplexes, the base and the lid, which form the portions proximal and distal to the 20S proteolytic core, respectively.</text>
</comment>
<evidence type="ECO:0000259" key="9">
    <source>
        <dbReference type="PROSITE" id="PS50250"/>
    </source>
</evidence>
<dbReference type="CTD" id="35176"/>
<dbReference type="GO" id="GO:0030234">
    <property type="term" value="F:enzyme regulator activity"/>
    <property type="evidence" value="ECO:0007669"/>
    <property type="project" value="InterPro"/>
</dbReference>
<dbReference type="SMART" id="SM00753">
    <property type="entry name" value="PAM"/>
    <property type="match status" value="1"/>
</dbReference>
<sequence length="492" mass="56675">MMAESMEVDVSVAEESQDADATTIEELKEHTNHIQKAVANKESRFILRILRLLPATRKKLNSKLLRKIINGYYTHDKVHKDLLLSFVEDTDDTEAAQNRMRSQKSAHLALLPEVDVYLHLLLLVYIVDSVENASSKNMERAVKCSELLMAKVEGHSARRTIDLLAAKSYFYYSRVYELDGKLSNIRGFLLKRLRTATLRSDFEGQAVLINCLMRNYLHYSLFKQAAKLVSKVTFPEMASNNEWARYLYYLGRIKAIQLFYTDAHKNLLQAIRKAPQHTALGFKQTVYKLAVTVELLLGDIPDRATFRQPALRKSLAPYFQLTQAVRTGNLALFNKVLENYGTRFQADHTYTLIIRLRHNVIKTGVRMINLSYQRISLADVAAKLQLDSAESAEFIVAKAIRDNVIEATIDHDKSYMQSAENIDVYCTGEPHCQFDQRIQFCLDIHNQSIKAMRFPPKSYNKDLESAEERREREQQDMEYAKELIEEDDDAFP</sequence>
<evidence type="ECO:0000256" key="2">
    <source>
        <dbReference type="ARBA" id="ARBA00022942"/>
    </source>
</evidence>
<comment type="function">
    <text evidence="3">Acts as a regulatory subunit of the 26 proteasome which is involved in the ATP-dependent degradation of ubiquitinated proteins.</text>
</comment>
<evidence type="ECO:0000256" key="7">
    <source>
        <dbReference type="ARBA" id="ARBA00079137"/>
    </source>
</evidence>
<reference evidence="11" key="1">
    <citation type="submission" date="2025-08" db="UniProtKB">
        <authorList>
            <consortium name="RefSeq"/>
        </authorList>
    </citation>
    <scope>IDENTIFICATION</scope>
</reference>
<dbReference type="PROSITE" id="PS50250">
    <property type="entry name" value="PCI"/>
    <property type="match status" value="1"/>
</dbReference>
<evidence type="ECO:0000313" key="10">
    <source>
        <dbReference type="Proteomes" id="UP000694867"/>
    </source>
</evidence>
<evidence type="ECO:0000313" key="11">
    <source>
        <dbReference type="RefSeq" id="XP_028967689.1"/>
    </source>
</evidence>
<dbReference type="InterPro" id="IPR036390">
    <property type="entry name" value="WH_DNA-bd_sf"/>
</dbReference>
<dbReference type="GO" id="GO:0042176">
    <property type="term" value="P:regulation of protein catabolic process"/>
    <property type="evidence" value="ECO:0007669"/>
    <property type="project" value="InterPro"/>
</dbReference>
<dbReference type="SUPFAM" id="SSF46785">
    <property type="entry name" value="Winged helix' DNA-binding domain"/>
    <property type="match status" value="1"/>
</dbReference>
<evidence type="ECO:0000256" key="1">
    <source>
        <dbReference type="ARBA" id="ARBA00007912"/>
    </source>
</evidence>
<comment type="similarity">
    <text evidence="1">Belongs to the proteasome subunit S3 family.</text>
</comment>
<gene>
    <name evidence="11" type="primary">LOC100903322</name>
</gene>
<dbReference type="Proteomes" id="UP000694867">
    <property type="component" value="Unplaced"/>
</dbReference>